<feature type="domain" description="BioF2-like acetyltransferase" evidence="1">
    <location>
        <begin position="175"/>
        <end position="282"/>
    </location>
</feature>
<sequence>MEITPAIYNKGLYSDWNNFVASSKNSTFLFYRDFVEYHKDRITDFSLLFLKKNKIVALLPANRGNDSTLYSHQGLTYGGIITDKSMTTALMLDIFGSLRLFLTTEGFKQFIYKPIPHIYHQFPAEEDLYALFRNKGELISRNISSCIYNGASINYTELRKRGIKKALNIGLSISESNNFTMFWQVLEENLMKRHSVKPVHTLSEIEYLKSKFDNEIRLFEVNYQGKVIAGCVTFESVQVIHAQYISASDEGRQLGALDLLFDYLITRAKTLNKHFDFGTSTEQGGNILNEGLISQKEGFGARGIVYDTYKIQL</sequence>
<name>A0A1M5C834_9BACT</name>
<dbReference type="SUPFAM" id="SSF55729">
    <property type="entry name" value="Acyl-CoA N-acyltransferases (Nat)"/>
    <property type="match status" value="1"/>
</dbReference>
<dbReference type="STRING" id="1346286.SAMN05444362_10765"/>
<dbReference type="Gene3D" id="3.40.630.30">
    <property type="match status" value="1"/>
</dbReference>
<dbReference type="OrthoDB" id="9808687at2"/>
<dbReference type="AlphaFoldDB" id="A0A1M5C834"/>
<evidence type="ECO:0000313" key="2">
    <source>
        <dbReference type="EMBL" id="SHF50820.1"/>
    </source>
</evidence>
<protein>
    <submittedName>
        <fullName evidence="2">Acetyltransferase (GNAT) domain-containing protein</fullName>
    </submittedName>
</protein>
<evidence type="ECO:0000259" key="1">
    <source>
        <dbReference type="Pfam" id="PF13480"/>
    </source>
</evidence>
<dbReference type="InterPro" id="IPR016181">
    <property type="entry name" value="Acyl_CoA_acyltransferase"/>
</dbReference>
<keyword evidence="3" id="KW-1185">Reference proteome</keyword>
<dbReference type="RefSeq" id="WP_062179379.1">
    <property type="nucleotide sequence ID" value="NZ_BBXL01000007.1"/>
</dbReference>
<keyword evidence="2" id="KW-0808">Transferase</keyword>
<dbReference type="Pfam" id="PF13480">
    <property type="entry name" value="Acetyltransf_6"/>
    <property type="match status" value="1"/>
</dbReference>
<accession>A0A1M5C834</accession>
<dbReference type="EMBL" id="FQUC01000007">
    <property type="protein sequence ID" value="SHF50820.1"/>
    <property type="molecule type" value="Genomic_DNA"/>
</dbReference>
<dbReference type="GO" id="GO:0016740">
    <property type="term" value="F:transferase activity"/>
    <property type="evidence" value="ECO:0007669"/>
    <property type="project" value="UniProtKB-KW"/>
</dbReference>
<evidence type="ECO:0000313" key="3">
    <source>
        <dbReference type="Proteomes" id="UP000184480"/>
    </source>
</evidence>
<dbReference type="Proteomes" id="UP000184480">
    <property type="component" value="Unassembled WGS sequence"/>
</dbReference>
<reference evidence="3" key="1">
    <citation type="submission" date="2016-11" db="EMBL/GenBank/DDBJ databases">
        <authorList>
            <person name="Varghese N."/>
            <person name="Submissions S."/>
        </authorList>
    </citation>
    <scope>NUCLEOTIDE SEQUENCE [LARGE SCALE GENOMIC DNA]</scope>
    <source>
        <strain evidence="3">DSM 27370</strain>
    </source>
</reference>
<organism evidence="2 3">
    <name type="scientific">Dysgonomonas macrotermitis</name>
    <dbReference type="NCBI Taxonomy" id="1346286"/>
    <lineage>
        <taxon>Bacteria</taxon>
        <taxon>Pseudomonadati</taxon>
        <taxon>Bacteroidota</taxon>
        <taxon>Bacteroidia</taxon>
        <taxon>Bacteroidales</taxon>
        <taxon>Dysgonomonadaceae</taxon>
        <taxon>Dysgonomonas</taxon>
    </lineage>
</organism>
<gene>
    <name evidence="2" type="ORF">SAMN05444362_10765</name>
</gene>
<proteinExistence type="predicted"/>
<dbReference type="InterPro" id="IPR038740">
    <property type="entry name" value="BioF2-like_GNAT_dom"/>
</dbReference>